<evidence type="ECO:0000313" key="3">
    <source>
        <dbReference type="WBParaSite" id="ACRNAN_scaffold3391.g10318.t1"/>
    </source>
</evidence>
<dbReference type="AlphaFoldDB" id="A0A914DPN0"/>
<accession>A0A914DPN0</accession>
<dbReference type="WBParaSite" id="ACRNAN_scaffold3391.g10318.t1">
    <property type="protein sequence ID" value="ACRNAN_scaffold3391.g10318.t1"/>
    <property type="gene ID" value="ACRNAN_scaffold3391.g10318"/>
</dbReference>
<protein>
    <submittedName>
        <fullName evidence="3">RNA-directed DNA polymerase</fullName>
    </submittedName>
</protein>
<proteinExistence type="predicted"/>
<sequence>MGANLDGTLGNIGENSDRRVIIGETSDRRGEFIDTSDRRGEFGETSDRRGEFGGTSDRRGELVEDSDRRVELIETSDRRGEVGEDSDRRVPGAVVMEEETTNELLRKMDGLVVVSMEIRERKVKIFEEIDRIFGIRTFRMITKQVKMGLVLLKTIECQTVSIYLRKAHEIFKDKAKI</sequence>
<dbReference type="Proteomes" id="UP000887540">
    <property type="component" value="Unplaced"/>
</dbReference>
<organism evidence="2 3">
    <name type="scientific">Acrobeloides nanus</name>
    <dbReference type="NCBI Taxonomy" id="290746"/>
    <lineage>
        <taxon>Eukaryota</taxon>
        <taxon>Metazoa</taxon>
        <taxon>Ecdysozoa</taxon>
        <taxon>Nematoda</taxon>
        <taxon>Chromadorea</taxon>
        <taxon>Rhabditida</taxon>
        <taxon>Tylenchina</taxon>
        <taxon>Cephalobomorpha</taxon>
        <taxon>Cephaloboidea</taxon>
        <taxon>Cephalobidae</taxon>
        <taxon>Acrobeloides</taxon>
    </lineage>
</organism>
<evidence type="ECO:0000313" key="2">
    <source>
        <dbReference type="Proteomes" id="UP000887540"/>
    </source>
</evidence>
<reference evidence="3" key="1">
    <citation type="submission" date="2022-11" db="UniProtKB">
        <authorList>
            <consortium name="WormBaseParasite"/>
        </authorList>
    </citation>
    <scope>IDENTIFICATION</scope>
</reference>
<name>A0A914DPN0_9BILA</name>
<feature type="region of interest" description="Disordered" evidence="1">
    <location>
        <begin position="34"/>
        <end position="60"/>
    </location>
</feature>
<evidence type="ECO:0000256" key="1">
    <source>
        <dbReference type="SAM" id="MobiDB-lite"/>
    </source>
</evidence>
<keyword evidence="2" id="KW-1185">Reference proteome</keyword>